<dbReference type="InterPro" id="IPR003439">
    <property type="entry name" value="ABC_transporter-like_ATP-bd"/>
</dbReference>
<protein>
    <recommendedName>
        <fullName evidence="5">ABC transporter domain-containing protein</fullName>
    </recommendedName>
</protein>
<dbReference type="SUPFAM" id="SSF52540">
    <property type="entry name" value="P-loop containing nucleoside triphosphate hydrolases"/>
    <property type="match status" value="2"/>
</dbReference>
<dbReference type="GO" id="GO:0005524">
    <property type="term" value="F:ATP binding"/>
    <property type="evidence" value="ECO:0007669"/>
    <property type="project" value="UniProtKB-KW"/>
</dbReference>
<dbReference type="EMBL" id="ADLK01000007">
    <property type="protein sequence ID" value="KMW22993.1"/>
    <property type="molecule type" value="Genomic_DNA"/>
</dbReference>
<evidence type="ECO:0000259" key="5">
    <source>
        <dbReference type="PROSITE" id="PS50893"/>
    </source>
</evidence>
<dbReference type="AlphaFoldDB" id="A0A0J9CCV1"/>
<dbReference type="OrthoDB" id="1934611at2"/>
<dbReference type="CDD" id="cd03215">
    <property type="entry name" value="ABC_Carb_Monos_II"/>
    <property type="match status" value="1"/>
</dbReference>
<dbReference type="Pfam" id="PF00005">
    <property type="entry name" value="ABC_tran"/>
    <property type="match status" value="2"/>
</dbReference>
<dbReference type="PANTHER" id="PTHR43790">
    <property type="entry name" value="CARBOHYDRATE TRANSPORT ATP-BINDING PROTEIN MG119-RELATED"/>
    <property type="match status" value="1"/>
</dbReference>
<keyword evidence="3" id="KW-0547">Nucleotide-binding</keyword>
<dbReference type="PROSITE" id="PS00211">
    <property type="entry name" value="ABC_TRANSPORTER_1"/>
    <property type="match status" value="1"/>
</dbReference>
<evidence type="ECO:0000256" key="2">
    <source>
        <dbReference type="ARBA" id="ARBA00022737"/>
    </source>
</evidence>
<dbReference type="PANTHER" id="PTHR43790:SF9">
    <property type="entry name" value="GALACTOFURANOSE TRANSPORTER ATP-BINDING PROTEIN YTFR"/>
    <property type="match status" value="1"/>
</dbReference>
<gene>
    <name evidence="6" type="ORF">HMPREF9470_01080</name>
</gene>
<sequence>MLLRTENISKQFNGIYALKGIDMDIQEGEIHGLVGENGAGKSTLIKILTGVYSLDEGTVYWNDQPVAIHTPTDSRKIGINVIHQDHVLIPAFNAVENVYLGMEYPSRGGTIDWKQMKERVQHKAQELGIEIDLTKAASQLSPPQKTCLEIIRAMMTDCRLLILDEPTASLTDKESEILFGIIDRLKQRGTSILYVTHRMDEIFRLTDRITIFKNGIKSGVVGTKDVDKEGLISLMTEQWKAETVDKTGGLGPVQLEVREMASKDGIVKRASLQAHSGEILGIFGLGGSGRTELLECIYGYRTAKCGTVSIDGKKMERLSPGCSIREGMVLICEDRRGKAMIGSMSIKENVTLSCIDEYSSHGVLSAKKEEQAVSERVGSLQIKMAGMDQRAIELSGGNLQKVVFAKALMTNPKVFLCDEPTQAVDVKTRNEIHKLLRERAAAGSAVVYVSSDLKEILEVADNILIMSRGCTKELLKNENLTSNEVLSYCYDK</sequence>
<dbReference type="GO" id="GO:0016887">
    <property type="term" value="F:ATP hydrolysis activity"/>
    <property type="evidence" value="ECO:0007669"/>
    <property type="project" value="InterPro"/>
</dbReference>
<reference evidence="6 7" key="1">
    <citation type="submission" date="2011-04" db="EMBL/GenBank/DDBJ databases">
        <title>The Genome Sequence of Clostridium citroniae WAL-19142.</title>
        <authorList>
            <consortium name="The Broad Institute Genome Sequencing Platform"/>
            <person name="Earl A."/>
            <person name="Ward D."/>
            <person name="Feldgarden M."/>
            <person name="Gevers D."/>
            <person name="Warren Y.A."/>
            <person name="Tyrrell K.L."/>
            <person name="Citron D.M."/>
            <person name="Goldstein E.J."/>
            <person name="Daigneault M."/>
            <person name="Allen-Vercoe E."/>
            <person name="Young S.K."/>
            <person name="Zeng Q."/>
            <person name="Gargeya S."/>
            <person name="Fitzgerald M."/>
            <person name="Haas B."/>
            <person name="Abouelleil A."/>
            <person name="Alvarado L."/>
            <person name="Arachchi H.M."/>
            <person name="Berlin A."/>
            <person name="Brown A."/>
            <person name="Chapman S.B."/>
            <person name="Chen Z."/>
            <person name="Dunbar C."/>
            <person name="Freedman E."/>
            <person name="Gearin G."/>
            <person name="Gellesch M."/>
            <person name="Goldberg J."/>
            <person name="Griggs A."/>
            <person name="Gujja S."/>
            <person name="Heilman E.R."/>
            <person name="Heiman D."/>
            <person name="Howarth C."/>
            <person name="Larson L."/>
            <person name="Lui A."/>
            <person name="MacDonald P.J."/>
            <person name="Mehta T."/>
            <person name="Montmayeur A."/>
            <person name="Murphy C."/>
            <person name="Neiman D."/>
            <person name="Pearson M."/>
            <person name="Priest M."/>
            <person name="Roberts A."/>
            <person name="Saif S."/>
            <person name="Shea T."/>
            <person name="Shenoy N."/>
            <person name="Sisk P."/>
            <person name="Stolte C."/>
            <person name="Sykes S."/>
            <person name="White J."/>
            <person name="Yandava C."/>
            <person name="Wortman J."/>
            <person name="Nusbaum C."/>
            <person name="Birren B."/>
        </authorList>
    </citation>
    <scope>NUCLEOTIDE SEQUENCE [LARGE SCALE GENOMIC DNA]</scope>
    <source>
        <strain evidence="6 7">WAL-19142</strain>
    </source>
</reference>
<accession>A0A0J9CCV1</accession>
<keyword evidence="1" id="KW-0813">Transport</keyword>
<keyword evidence="4" id="KW-0067">ATP-binding</keyword>
<dbReference type="InterPro" id="IPR027417">
    <property type="entry name" value="P-loop_NTPase"/>
</dbReference>
<dbReference type="RefSeq" id="WP_048929363.1">
    <property type="nucleotide sequence ID" value="NZ_KQ235876.1"/>
</dbReference>
<feature type="domain" description="ABC transporter" evidence="5">
    <location>
        <begin position="3"/>
        <end position="239"/>
    </location>
</feature>
<dbReference type="Proteomes" id="UP000037392">
    <property type="component" value="Unassembled WGS sequence"/>
</dbReference>
<dbReference type="PATRIC" id="fig|742734.4.peg.1150"/>
<dbReference type="InterPro" id="IPR003593">
    <property type="entry name" value="AAA+_ATPase"/>
</dbReference>
<dbReference type="GeneID" id="93165100"/>
<dbReference type="PROSITE" id="PS50893">
    <property type="entry name" value="ABC_TRANSPORTER_2"/>
    <property type="match status" value="2"/>
</dbReference>
<organism evidence="6 7">
    <name type="scientific">[Clostridium] citroniae WAL-19142</name>
    <dbReference type="NCBI Taxonomy" id="742734"/>
    <lineage>
        <taxon>Bacteria</taxon>
        <taxon>Bacillati</taxon>
        <taxon>Bacillota</taxon>
        <taxon>Clostridia</taxon>
        <taxon>Lachnospirales</taxon>
        <taxon>Lachnospiraceae</taxon>
        <taxon>Enterocloster</taxon>
    </lineage>
</organism>
<keyword evidence="2" id="KW-0677">Repeat</keyword>
<comment type="caution">
    <text evidence="6">The sequence shown here is derived from an EMBL/GenBank/DDBJ whole genome shotgun (WGS) entry which is preliminary data.</text>
</comment>
<evidence type="ECO:0000256" key="4">
    <source>
        <dbReference type="ARBA" id="ARBA00022840"/>
    </source>
</evidence>
<dbReference type="Gene3D" id="3.40.50.300">
    <property type="entry name" value="P-loop containing nucleotide triphosphate hydrolases"/>
    <property type="match status" value="2"/>
</dbReference>
<feature type="domain" description="ABC transporter" evidence="5">
    <location>
        <begin position="239"/>
        <end position="489"/>
    </location>
</feature>
<name>A0A0J9CCV1_9FIRM</name>
<dbReference type="CDD" id="cd03216">
    <property type="entry name" value="ABC_Carb_Monos_I"/>
    <property type="match status" value="1"/>
</dbReference>
<evidence type="ECO:0000256" key="3">
    <source>
        <dbReference type="ARBA" id="ARBA00022741"/>
    </source>
</evidence>
<evidence type="ECO:0000313" key="6">
    <source>
        <dbReference type="EMBL" id="KMW22993.1"/>
    </source>
</evidence>
<evidence type="ECO:0000256" key="1">
    <source>
        <dbReference type="ARBA" id="ARBA00022448"/>
    </source>
</evidence>
<dbReference type="SMART" id="SM00382">
    <property type="entry name" value="AAA"/>
    <property type="match status" value="2"/>
</dbReference>
<proteinExistence type="predicted"/>
<dbReference type="InterPro" id="IPR050107">
    <property type="entry name" value="ABC_carbohydrate_import_ATPase"/>
</dbReference>
<evidence type="ECO:0000313" key="7">
    <source>
        <dbReference type="Proteomes" id="UP000037392"/>
    </source>
</evidence>
<dbReference type="InterPro" id="IPR017871">
    <property type="entry name" value="ABC_transporter-like_CS"/>
</dbReference>